<dbReference type="STRING" id="6689.A0A423ST05"/>
<evidence type="ECO:0000313" key="2">
    <source>
        <dbReference type="Proteomes" id="UP000283509"/>
    </source>
</evidence>
<gene>
    <name evidence="1" type="ORF">C7M84_014598</name>
</gene>
<proteinExistence type="predicted"/>
<protein>
    <submittedName>
        <fullName evidence="1">Uncharacterized protein</fullName>
    </submittedName>
</protein>
<reference evidence="1 2" key="2">
    <citation type="submission" date="2019-01" db="EMBL/GenBank/DDBJ databases">
        <title>The decoding of complex shrimp genome reveals the adaptation for benthos swimmer, frequently molting mechanism and breeding impact on genome.</title>
        <authorList>
            <person name="Sun Y."/>
            <person name="Gao Y."/>
            <person name="Yu Y."/>
        </authorList>
    </citation>
    <scope>NUCLEOTIDE SEQUENCE [LARGE SCALE GENOMIC DNA]</scope>
    <source>
        <tissue evidence="1">Muscle</tissue>
    </source>
</reference>
<keyword evidence="2" id="KW-1185">Reference proteome</keyword>
<comment type="caution">
    <text evidence="1">The sequence shown here is derived from an EMBL/GenBank/DDBJ whole genome shotgun (WGS) entry which is preliminary data.</text>
</comment>
<dbReference type="AlphaFoldDB" id="A0A423ST05"/>
<dbReference type="EMBL" id="QCYY01002821">
    <property type="protein sequence ID" value="ROT67331.1"/>
    <property type="molecule type" value="Genomic_DNA"/>
</dbReference>
<name>A0A423ST05_PENVA</name>
<reference evidence="1 2" key="1">
    <citation type="submission" date="2018-04" db="EMBL/GenBank/DDBJ databases">
        <authorList>
            <person name="Zhang X."/>
            <person name="Yuan J."/>
            <person name="Li F."/>
            <person name="Xiang J."/>
        </authorList>
    </citation>
    <scope>NUCLEOTIDE SEQUENCE [LARGE SCALE GENOMIC DNA]</scope>
    <source>
        <tissue evidence="1">Muscle</tissue>
    </source>
</reference>
<organism evidence="1 2">
    <name type="scientific">Penaeus vannamei</name>
    <name type="common">Whiteleg shrimp</name>
    <name type="synonym">Litopenaeus vannamei</name>
    <dbReference type="NCBI Taxonomy" id="6689"/>
    <lineage>
        <taxon>Eukaryota</taxon>
        <taxon>Metazoa</taxon>
        <taxon>Ecdysozoa</taxon>
        <taxon>Arthropoda</taxon>
        <taxon>Crustacea</taxon>
        <taxon>Multicrustacea</taxon>
        <taxon>Malacostraca</taxon>
        <taxon>Eumalacostraca</taxon>
        <taxon>Eucarida</taxon>
        <taxon>Decapoda</taxon>
        <taxon>Dendrobranchiata</taxon>
        <taxon>Penaeoidea</taxon>
        <taxon>Penaeidae</taxon>
        <taxon>Penaeus</taxon>
    </lineage>
</organism>
<evidence type="ECO:0000313" key="1">
    <source>
        <dbReference type="EMBL" id="ROT67331.1"/>
    </source>
</evidence>
<dbReference type="Proteomes" id="UP000283509">
    <property type="component" value="Unassembled WGS sequence"/>
</dbReference>
<sequence length="375" mass="41782">MARRGSWVSSGCRTLCEPDLRGCVLAEWVFTALVECFRVRLRSSFCVSLPLLSPPSYPPFLPLNVSSSPLPSSPSFLSPPPPPFPFIPPLLPPSSHILYPLPFTHIPSYPPLPYLLIPSSFPSSPPPLPFPLIIHSPSPLFPPSHTFPSPLFHLLYPFILLHPLLPSFRLIPSPLPSPSPYPSPPLPFPLIYSSPHHPHYSLLQPFLSSLFHLLPTPSFPPFPPPNPFLSSLIPPPTLPFLLIPSSHPFLPPYSLLPTPSFPPYSLLPTPSFPPYSLLPTPSFPPYSLLPSPSPIFLGTCDINLRTPHATFTYSRTFLCSSPGRVVASRDVRAVICDLVTYMYHALARLLNLDSMHYSPFFFLLVCRKKPRFSRF</sequence>
<accession>A0A423ST05</accession>